<comment type="caution">
    <text evidence="4">The sequence shown here is derived from an EMBL/GenBank/DDBJ whole genome shotgun (WGS) entry which is preliminary data.</text>
</comment>
<evidence type="ECO:0000259" key="3">
    <source>
        <dbReference type="Pfam" id="PF03713"/>
    </source>
</evidence>
<keyword evidence="2" id="KW-0732">Signal</keyword>
<evidence type="ECO:0000313" key="5">
    <source>
        <dbReference type="Proteomes" id="UP000016462"/>
    </source>
</evidence>
<evidence type="ECO:0000256" key="2">
    <source>
        <dbReference type="SAM" id="SignalP"/>
    </source>
</evidence>
<accession>U1MPY5</accession>
<proteinExistence type="predicted"/>
<sequence>MNLMKSIRKLGAVAGTAIVVSLALAACSGASSTTTPDATPPSAAPSASSTGEAGASHNDADTMFAQMMIVHHEGAIEMADLAVERAESEEVRSLAEGISAAQGPEIEKMTSWLEAWGEDTMSMGGMGGMGGMDHGGMDMDGLSQEEAMAELAGLSGAEFDRRFLELMIAHHEGAVEMAQAELEDGQNTEALALSEQIVADQEAEIAEMQQLLSTI</sequence>
<protein>
    <recommendedName>
        <fullName evidence="3">DUF305 domain-containing protein</fullName>
    </recommendedName>
</protein>
<dbReference type="Gene3D" id="1.20.1260.10">
    <property type="match status" value="1"/>
</dbReference>
<gene>
    <name evidence="4" type="ORF">L332_05910</name>
</gene>
<organism evidence="4 5">
    <name type="scientific">Agrococcus pavilionensis RW1</name>
    <dbReference type="NCBI Taxonomy" id="1330458"/>
    <lineage>
        <taxon>Bacteria</taxon>
        <taxon>Bacillati</taxon>
        <taxon>Actinomycetota</taxon>
        <taxon>Actinomycetes</taxon>
        <taxon>Micrococcales</taxon>
        <taxon>Microbacteriaceae</taxon>
        <taxon>Agrococcus</taxon>
    </lineage>
</organism>
<dbReference type="InterPro" id="IPR005183">
    <property type="entry name" value="DUF305_CopM-like"/>
</dbReference>
<dbReference type="PANTHER" id="PTHR36933">
    <property type="entry name" value="SLL0788 PROTEIN"/>
    <property type="match status" value="1"/>
</dbReference>
<dbReference type="Pfam" id="PF03713">
    <property type="entry name" value="DUF305"/>
    <property type="match status" value="1"/>
</dbReference>
<dbReference type="EMBL" id="ASHR01000028">
    <property type="protein sequence ID" value="ERG63991.1"/>
    <property type="molecule type" value="Genomic_DNA"/>
</dbReference>
<dbReference type="PANTHER" id="PTHR36933:SF1">
    <property type="entry name" value="SLL0788 PROTEIN"/>
    <property type="match status" value="1"/>
</dbReference>
<evidence type="ECO:0000256" key="1">
    <source>
        <dbReference type="SAM" id="MobiDB-lite"/>
    </source>
</evidence>
<feature type="compositionally biased region" description="Low complexity" evidence="1">
    <location>
        <begin position="44"/>
        <end position="56"/>
    </location>
</feature>
<reference evidence="4 5" key="1">
    <citation type="journal article" date="2013" name="Genome Announc.">
        <title>First draft genome sequence from a member of the genus agrococcus, isolated from modern microbialites.</title>
        <authorList>
            <person name="White R.A.III."/>
            <person name="Grassa C.J."/>
            <person name="Suttle C.A."/>
        </authorList>
    </citation>
    <scope>NUCLEOTIDE SEQUENCE [LARGE SCALE GENOMIC DNA]</scope>
    <source>
        <strain evidence="4 5">RW1</strain>
    </source>
</reference>
<feature type="domain" description="DUF305" evidence="3">
    <location>
        <begin position="61"/>
        <end position="212"/>
    </location>
</feature>
<dbReference type="InterPro" id="IPR012347">
    <property type="entry name" value="Ferritin-like"/>
</dbReference>
<evidence type="ECO:0000313" key="4">
    <source>
        <dbReference type="EMBL" id="ERG63991.1"/>
    </source>
</evidence>
<feature type="signal peptide" evidence="2">
    <location>
        <begin position="1"/>
        <end position="25"/>
    </location>
</feature>
<dbReference type="Proteomes" id="UP000016462">
    <property type="component" value="Unassembled WGS sequence"/>
</dbReference>
<feature type="region of interest" description="Disordered" evidence="1">
    <location>
        <begin position="30"/>
        <end position="57"/>
    </location>
</feature>
<dbReference type="PROSITE" id="PS51257">
    <property type="entry name" value="PROKAR_LIPOPROTEIN"/>
    <property type="match status" value="1"/>
</dbReference>
<dbReference type="AlphaFoldDB" id="U1MPY5"/>
<feature type="chain" id="PRO_5004617172" description="DUF305 domain-containing protein" evidence="2">
    <location>
        <begin position="26"/>
        <end position="215"/>
    </location>
</feature>
<name>U1MPY5_9MICO</name>
<keyword evidence="5" id="KW-1185">Reference proteome</keyword>